<dbReference type="InterPro" id="IPR036278">
    <property type="entry name" value="Sialidase_sf"/>
</dbReference>
<reference evidence="2 3" key="1">
    <citation type="submission" date="2017-06" db="EMBL/GenBank/DDBJ databases">
        <title>Novel microbial phyla capable of carbon fixation and sulfur reduction in deep-sea sediments.</title>
        <authorList>
            <person name="Huang J."/>
            <person name="Baker B."/>
            <person name="Wang Y."/>
        </authorList>
    </citation>
    <scope>NUCLEOTIDE SEQUENCE [LARGE SCALE GENOMIC DNA]</scope>
    <source>
        <strain evidence="2">B3_LCP</strain>
    </source>
</reference>
<dbReference type="CDD" id="cd15482">
    <property type="entry name" value="Sialidase_non-viral"/>
    <property type="match status" value="2"/>
</dbReference>
<name>A0A532UZG3_UNCL8</name>
<dbReference type="InterPro" id="IPR026444">
    <property type="entry name" value="Secre_tail"/>
</dbReference>
<dbReference type="Gene3D" id="2.120.10.10">
    <property type="match status" value="2"/>
</dbReference>
<dbReference type="SUPFAM" id="SSF50939">
    <property type="entry name" value="Sialidases"/>
    <property type="match status" value="2"/>
</dbReference>
<accession>A0A532UZG3</accession>
<sequence>MRLTYVAFLFALFAYGMVDASVTPVVDETPLALREIPMNGTVLQSKNLRGIDDWINVRVNSDNTGQVQNEQQVVVNPINPDNVVAVWRDFRLGYRRVGIGRSFDGGFTWDDELFYEPVFPRQSDPGLAWHSSGAIYSVVLSFDWGSADGLFVSSSTNGGLTWGPWVPAVINYTSQIFEDKELIACDHTGSQYDGNLYIAWTRFEYVPSSQTTITVVRSTDGGFSWDTPVAVGDEHGVQWPVPAVGAEGEVYVAWVKYYDDEIRLDKSTDAGVTWGSDIMVQQTSFASGYINPQLLIFAFPAMDVDITTGPNRGNIYIAYSDDWYGDADIFFTLSSNNGDNWTTPTRVNDDAIGNSADQFHPWLVCDEQGTLHLIFYDRRNDLPQNLFMDLYYTYSTDAGITWSPNERITEVSSNPSLDSLDSGLIGEYNGLAVREGVIHPVWTDTRNGHQDTYSAAWQNPFPTRHPLAGTIIGGLIDTRPNPFNGEVHISLKLQDGGHLNLTVFDLQGRKVSTLAEGEFPAGEVSRSWRPDGAAGIYIVRAVTDAGIDAQKILYLK</sequence>
<evidence type="ECO:0000313" key="2">
    <source>
        <dbReference type="EMBL" id="TKJ40336.1"/>
    </source>
</evidence>
<evidence type="ECO:0000313" key="3">
    <source>
        <dbReference type="Proteomes" id="UP000319619"/>
    </source>
</evidence>
<dbReference type="Proteomes" id="UP000319619">
    <property type="component" value="Unassembled WGS sequence"/>
</dbReference>
<comment type="caution">
    <text evidence="2">The sequence shown here is derived from an EMBL/GenBank/DDBJ whole genome shotgun (WGS) entry which is preliminary data.</text>
</comment>
<proteinExistence type="predicted"/>
<feature type="chain" id="PRO_5021770171" description="Secretion system C-terminal sorting domain-containing protein" evidence="1">
    <location>
        <begin position="21"/>
        <end position="556"/>
    </location>
</feature>
<dbReference type="NCBIfam" id="TIGR04183">
    <property type="entry name" value="Por_Secre_tail"/>
    <property type="match status" value="1"/>
</dbReference>
<protein>
    <recommendedName>
        <fullName evidence="4">Secretion system C-terminal sorting domain-containing protein</fullName>
    </recommendedName>
</protein>
<evidence type="ECO:0008006" key="4">
    <source>
        <dbReference type="Google" id="ProtNLM"/>
    </source>
</evidence>
<keyword evidence="1" id="KW-0732">Signal</keyword>
<gene>
    <name evidence="2" type="ORF">CEE37_08395</name>
</gene>
<feature type="signal peptide" evidence="1">
    <location>
        <begin position="1"/>
        <end position="20"/>
    </location>
</feature>
<organism evidence="2 3">
    <name type="scientific">candidate division LCP-89 bacterium B3_LCP</name>
    <dbReference type="NCBI Taxonomy" id="2012998"/>
    <lineage>
        <taxon>Bacteria</taxon>
        <taxon>Pseudomonadati</taxon>
        <taxon>Bacteria division LCP-89</taxon>
    </lineage>
</organism>
<evidence type="ECO:0000256" key="1">
    <source>
        <dbReference type="SAM" id="SignalP"/>
    </source>
</evidence>
<dbReference type="AlphaFoldDB" id="A0A532UZG3"/>
<dbReference type="EMBL" id="NJBN01000005">
    <property type="protein sequence ID" value="TKJ40336.1"/>
    <property type="molecule type" value="Genomic_DNA"/>
</dbReference>